<dbReference type="CDD" id="cd08999">
    <property type="entry name" value="GH43_ABN-like"/>
    <property type="match status" value="1"/>
</dbReference>
<accession>A0ABP8UQ90</accession>
<gene>
    <name evidence="5" type="ORF">GCM10023196_087290</name>
</gene>
<protein>
    <submittedName>
        <fullName evidence="5">Glycoside hydrolase family 43 protein</fullName>
    </submittedName>
</protein>
<keyword evidence="3 4" id="KW-0326">Glycosidase</keyword>
<comment type="caution">
    <text evidence="5">The sequence shown here is derived from an EMBL/GenBank/DDBJ whole genome shotgun (WGS) entry which is preliminary data.</text>
</comment>
<evidence type="ECO:0000313" key="6">
    <source>
        <dbReference type="Proteomes" id="UP001501442"/>
    </source>
</evidence>
<keyword evidence="6" id="KW-1185">Reference proteome</keyword>
<dbReference type="EMBL" id="BAABHK010000017">
    <property type="protein sequence ID" value="GAA4636652.1"/>
    <property type="molecule type" value="Genomic_DNA"/>
</dbReference>
<name>A0ABP8UQ90_9ACTN</name>
<dbReference type="Proteomes" id="UP001501442">
    <property type="component" value="Unassembled WGS sequence"/>
</dbReference>
<evidence type="ECO:0000313" key="5">
    <source>
        <dbReference type="EMBL" id="GAA4636652.1"/>
    </source>
</evidence>
<sequence>MVAVGAATVWAATDRDAVSPAVPTAVSAQAAAGPKLVIPSNFPDPGVIKVGTTFYAYATNSHGKNMPVASAPSARGPWSILAADGLPRLGKWATTGRTWAPAVTRRKDGKFLLYYAARNAALKRQCVGVAVASSPVGPFAPSGSKPLVCNAPAGAKQGKLSPEIIDAGSYEESSRRYLLYKVGYNQYHKPSFLALQRMSADGLQPVGKPKVILKQTNEPYTVEAPELVHRQGEYVLFYSAGVFSKDNYQTRYAVASSLGGPYKKAAKPLMTTAGFGRKVNGPGGADVVWDAGTWRIFFHGAILVGPPPKPDPSPQPKNLQRGMYEADLRWSKGGLPYVQ</sequence>
<evidence type="ECO:0000256" key="2">
    <source>
        <dbReference type="ARBA" id="ARBA00022801"/>
    </source>
</evidence>
<dbReference type="GO" id="GO:0016787">
    <property type="term" value="F:hydrolase activity"/>
    <property type="evidence" value="ECO:0007669"/>
    <property type="project" value="UniProtKB-KW"/>
</dbReference>
<organism evidence="5 6">
    <name type="scientific">Actinoallomurus vinaceus</name>
    <dbReference type="NCBI Taxonomy" id="1080074"/>
    <lineage>
        <taxon>Bacteria</taxon>
        <taxon>Bacillati</taxon>
        <taxon>Actinomycetota</taxon>
        <taxon>Actinomycetes</taxon>
        <taxon>Streptosporangiales</taxon>
        <taxon>Thermomonosporaceae</taxon>
        <taxon>Actinoallomurus</taxon>
    </lineage>
</organism>
<evidence type="ECO:0000256" key="3">
    <source>
        <dbReference type="ARBA" id="ARBA00023295"/>
    </source>
</evidence>
<dbReference type="PANTHER" id="PTHR42812:SF5">
    <property type="entry name" value="ENDO-ARABINASE"/>
    <property type="match status" value="1"/>
</dbReference>
<dbReference type="Pfam" id="PF04616">
    <property type="entry name" value="Glyco_hydro_43"/>
    <property type="match status" value="1"/>
</dbReference>
<reference evidence="6" key="1">
    <citation type="journal article" date="2019" name="Int. J. Syst. Evol. Microbiol.">
        <title>The Global Catalogue of Microorganisms (GCM) 10K type strain sequencing project: providing services to taxonomists for standard genome sequencing and annotation.</title>
        <authorList>
            <consortium name="The Broad Institute Genomics Platform"/>
            <consortium name="The Broad Institute Genome Sequencing Center for Infectious Disease"/>
            <person name="Wu L."/>
            <person name="Ma J."/>
        </authorList>
    </citation>
    <scope>NUCLEOTIDE SEQUENCE [LARGE SCALE GENOMIC DNA]</scope>
    <source>
        <strain evidence="6">JCM 17939</strain>
    </source>
</reference>
<evidence type="ECO:0000256" key="1">
    <source>
        <dbReference type="ARBA" id="ARBA00009865"/>
    </source>
</evidence>
<dbReference type="InterPro" id="IPR006710">
    <property type="entry name" value="Glyco_hydro_43"/>
</dbReference>
<evidence type="ECO:0000256" key="4">
    <source>
        <dbReference type="RuleBase" id="RU361187"/>
    </source>
</evidence>
<dbReference type="InterPro" id="IPR023296">
    <property type="entry name" value="Glyco_hydro_beta-prop_sf"/>
</dbReference>
<proteinExistence type="inferred from homology"/>
<dbReference type="PANTHER" id="PTHR42812">
    <property type="entry name" value="BETA-XYLOSIDASE"/>
    <property type="match status" value="1"/>
</dbReference>
<dbReference type="InterPro" id="IPR051795">
    <property type="entry name" value="Glycosyl_Hydrlase_43"/>
</dbReference>
<comment type="similarity">
    <text evidence="1 4">Belongs to the glycosyl hydrolase 43 family.</text>
</comment>
<dbReference type="Gene3D" id="2.115.10.20">
    <property type="entry name" value="Glycosyl hydrolase domain, family 43"/>
    <property type="match status" value="1"/>
</dbReference>
<keyword evidence="2 4" id="KW-0378">Hydrolase</keyword>
<dbReference type="SUPFAM" id="SSF75005">
    <property type="entry name" value="Arabinanase/levansucrase/invertase"/>
    <property type="match status" value="1"/>
</dbReference>